<dbReference type="GeneID" id="18909279"/>
<proteinExistence type="predicted"/>
<reference evidence="1 2" key="1">
    <citation type="journal article" date="2012" name="BMC Genomics">
        <title>Comparative genomics of the white-rot fungi, Phanerochaete carnosa and P. chrysosporium, to elucidate the genetic basis of the distinct wood types they colonize.</title>
        <authorList>
            <person name="Suzuki H."/>
            <person name="MacDonald J."/>
            <person name="Syed K."/>
            <person name="Salamov A."/>
            <person name="Hori C."/>
            <person name="Aerts A."/>
            <person name="Henrissat B."/>
            <person name="Wiebenga A."/>
            <person name="vanKuyk P.A."/>
            <person name="Barry K."/>
            <person name="Lindquist E."/>
            <person name="LaButti K."/>
            <person name="Lapidus A."/>
            <person name="Lucas S."/>
            <person name="Coutinho P."/>
            <person name="Gong Y."/>
            <person name="Samejima M."/>
            <person name="Mahadevan R."/>
            <person name="Abou-Zaid M."/>
            <person name="de Vries R.P."/>
            <person name="Igarashi K."/>
            <person name="Yadav J.S."/>
            <person name="Grigoriev I.V."/>
            <person name="Master E.R."/>
        </authorList>
    </citation>
    <scope>NUCLEOTIDE SEQUENCE [LARGE SCALE GENOMIC DNA]</scope>
    <source>
        <strain evidence="1 2">HHB-10118-sp</strain>
    </source>
</reference>
<evidence type="ECO:0000313" key="2">
    <source>
        <dbReference type="Proteomes" id="UP000008370"/>
    </source>
</evidence>
<keyword evidence="2" id="KW-1185">Reference proteome</keyword>
<organism evidence="1 2">
    <name type="scientific">Phanerochaete carnosa (strain HHB-10118-sp)</name>
    <name type="common">White-rot fungus</name>
    <name type="synonym">Peniophora carnosa</name>
    <dbReference type="NCBI Taxonomy" id="650164"/>
    <lineage>
        <taxon>Eukaryota</taxon>
        <taxon>Fungi</taxon>
        <taxon>Dikarya</taxon>
        <taxon>Basidiomycota</taxon>
        <taxon>Agaricomycotina</taxon>
        <taxon>Agaricomycetes</taxon>
        <taxon>Polyporales</taxon>
        <taxon>Phanerochaetaceae</taxon>
        <taxon>Phanerochaete</taxon>
    </lineage>
</organism>
<dbReference type="RefSeq" id="XP_007398692.1">
    <property type="nucleotide sequence ID" value="XM_007398630.1"/>
</dbReference>
<dbReference type="AlphaFoldDB" id="K5WPU5"/>
<gene>
    <name evidence="1" type="ORF">PHACADRAFT_164264</name>
</gene>
<dbReference type="HOGENOM" id="CLU_3033127_0_0_1"/>
<sequence>MEARGQGIKCHRCRNMVSTLAHAVQETIPERAMSFRAVGARYEEYDTVIGDEFSG</sequence>
<evidence type="ECO:0000313" key="1">
    <source>
        <dbReference type="EMBL" id="EKM52342.1"/>
    </source>
</evidence>
<dbReference type="Proteomes" id="UP000008370">
    <property type="component" value="Unassembled WGS sequence"/>
</dbReference>
<dbReference type="EMBL" id="JH930475">
    <property type="protein sequence ID" value="EKM52342.1"/>
    <property type="molecule type" value="Genomic_DNA"/>
</dbReference>
<protein>
    <submittedName>
        <fullName evidence="1">Uncharacterized protein</fullName>
    </submittedName>
</protein>
<accession>K5WPU5</accession>
<dbReference type="InParanoid" id="K5WPU5"/>
<dbReference type="KEGG" id="pco:PHACADRAFT_164264"/>
<name>K5WPU5_PHACS</name>